<dbReference type="InterPro" id="IPR011009">
    <property type="entry name" value="Kinase-like_dom_sf"/>
</dbReference>
<dbReference type="SMART" id="SM00220">
    <property type="entry name" value="S_TKc"/>
    <property type="match status" value="1"/>
</dbReference>
<dbReference type="SUPFAM" id="SSF56112">
    <property type="entry name" value="Protein kinase-like (PK-like)"/>
    <property type="match status" value="1"/>
</dbReference>
<dbReference type="PROSITE" id="PS50011">
    <property type="entry name" value="PROTEIN_KINASE_DOM"/>
    <property type="match status" value="1"/>
</dbReference>
<dbReference type="EMBL" id="AYSA01000184">
    <property type="protein sequence ID" value="ESZ95464.1"/>
    <property type="molecule type" value="Genomic_DNA"/>
</dbReference>
<dbReference type="PROSITE" id="PS00108">
    <property type="entry name" value="PROTEIN_KINASE_ST"/>
    <property type="match status" value="1"/>
</dbReference>
<feature type="compositionally biased region" description="Gly residues" evidence="1">
    <location>
        <begin position="616"/>
        <end position="660"/>
    </location>
</feature>
<feature type="compositionally biased region" description="Basic and acidic residues" evidence="1">
    <location>
        <begin position="745"/>
        <end position="763"/>
    </location>
</feature>
<feature type="region of interest" description="Disordered" evidence="1">
    <location>
        <begin position="589"/>
        <end position="874"/>
    </location>
</feature>
<dbReference type="GO" id="GO:0005524">
    <property type="term" value="F:ATP binding"/>
    <property type="evidence" value="ECO:0007669"/>
    <property type="project" value="InterPro"/>
</dbReference>
<evidence type="ECO:0000259" key="2">
    <source>
        <dbReference type="PROSITE" id="PS50011"/>
    </source>
</evidence>
<dbReference type="PANTHER" id="PTHR44305">
    <property type="entry name" value="SI:DKEY-192D15.2-RELATED"/>
    <property type="match status" value="1"/>
</dbReference>
<sequence>MSLLLIGETNSEATRRLGFDPTKEPPDWYRMSRSERTSRGRAWLNSEPLWKTESRMGPVLEWRGIKVLGVGGNGTAGQWQLRHGRPPVGEPGRVPFKTCVVKQQAGGHGDMRNEAKTYELLRHIPSQHLVKMYRKMYRDEGLNTLHADRKGPVSRIYLEHCERGDLMDAIRGHFLQRLYFEEFEVWDVFHCLIRGIYAMHYGHEDLNRARWERDEIVHFDLKATNVFLAAAQTDEEHKGAPVLKIADFGSAAEVRVEQDLAYNFHYRFDGTQRYKLPEQLRTRRVPLQRPWMEKGLKSMREAGDGNVLNNLRYGTASNVWHLGLIMWQMINCTEWSEDGSQQKIYHYMGDIAWEDDSEYRPGGRERFDLKLFRVPQTWLGINEEAGGVDTLATQDDINYWNGEWDEIPFDPDAEPDESEERREARRIFNGVENNARAAFRAKRKYSDELHKLVMDCLIVQQEGRIHIEDLYETTLKFKKMWVEKVGPDQPPPYFPEPALGPLPPPWDDTTTQPGLGLGAPVPEHLQSYILPEFELFFANLEHDKAQLAREWARDNPIENVSDADDNLVAGLILRNRRHWNDYAKAMSAYQGQRARPVYEDPPPFPEGLKLGTETGDQGGGEGGEGEGGGGGGERGDGGGGGGDGGGGDGGEEGGGGGGGDRPTSRRPLHKGERQVPVPSPKKSKEPSDFDADDDDATPSYLKNFRSTPSYMRGKNPLSGDTEGGEPSPAGDAGGGLGGLRKILSQRREESERDLRSRSRRAMESEGISGSGLNRRRRGTGKDKDKDDKKEKEEKERERKRDKEIRDEERREKERREQERREQEREKERKRDKEIRDEERREKERREKAKGKHPDPDPDPDPDPPPQWLTFPTGLQPSVKKPILLRALSIPELKNTIMFCTVVEKSGEKDIVRGIIYLTGLMPTTTVLQIKEMLTEEATGIPVDDMKLMGEDRLGGFREFEDDEMRGAIFAIELFVHDITKMGY</sequence>
<dbReference type="OrthoDB" id="310217at2759"/>
<organism evidence="3 4">
    <name type="scientific">Sclerotinia borealis (strain F-4128)</name>
    <dbReference type="NCBI Taxonomy" id="1432307"/>
    <lineage>
        <taxon>Eukaryota</taxon>
        <taxon>Fungi</taxon>
        <taxon>Dikarya</taxon>
        <taxon>Ascomycota</taxon>
        <taxon>Pezizomycotina</taxon>
        <taxon>Leotiomycetes</taxon>
        <taxon>Helotiales</taxon>
        <taxon>Sclerotiniaceae</taxon>
        <taxon>Sclerotinia</taxon>
    </lineage>
</organism>
<evidence type="ECO:0000256" key="1">
    <source>
        <dbReference type="SAM" id="MobiDB-lite"/>
    </source>
</evidence>
<dbReference type="AlphaFoldDB" id="W9CLC9"/>
<dbReference type="GO" id="GO:0004672">
    <property type="term" value="F:protein kinase activity"/>
    <property type="evidence" value="ECO:0007669"/>
    <property type="project" value="InterPro"/>
</dbReference>
<feature type="compositionally biased region" description="Basic and acidic residues" evidence="1">
    <location>
        <begin position="779"/>
        <end position="855"/>
    </location>
</feature>
<comment type="caution">
    <text evidence="3">The sequence shown here is derived from an EMBL/GenBank/DDBJ whole genome shotgun (WGS) entry which is preliminary data.</text>
</comment>
<dbReference type="Proteomes" id="UP000019487">
    <property type="component" value="Unassembled WGS sequence"/>
</dbReference>
<reference evidence="3 4" key="1">
    <citation type="journal article" date="2014" name="Genome Announc.">
        <title>Draft genome sequence of Sclerotinia borealis, a psychrophilic plant pathogenic fungus.</title>
        <authorList>
            <person name="Mardanov A.V."/>
            <person name="Beletsky A.V."/>
            <person name="Kadnikov V.V."/>
            <person name="Ignatov A.N."/>
            <person name="Ravin N.V."/>
        </authorList>
    </citation>
    <scope>NUCLEOTIDE SEQUENCE [LARGE SCALE GENOMIC DNA]</scope>
    <source>
        <strain evidence="4">F-4157</strain>
    </source>
</reference>
<keyword evidence="4" id="KW-1185">Reference proteome</keyword>
<dbReference type="STRING" id="1432307.W9CLC9"/>
<evidence type="ECO:0000313" key="4">
    <source>
        <dbReference type="Proteomes" id="UP000019487"/>
    </source>
</evidence>
<evidence type="ECO:0000313" key="3">
    <source>
        <dbReference type="EMBL" id="ESZ95464.1"/>
    </source>
</evidence>
<dbReference type="InterPro" id="IPR000719">
    <property type="entry name" value="Prot_kinase_dom"/>
</dbReference>
<dbReference type="HOGENOM" id="CLU_303070_0_0_1"/>
<accession>W9CLC9</accession>
<dbReference type="CDD" id="cd17039">
    <property type="entry name" value="Ubl_ubiquitin_like"/>
    <property type="match status" value="1"/>
</dbReference>
<dbReference type="PANTHER" id="PTHR44305:SF24">
    <property type="entry name" value="TYROSINE-PROTEIN KINASE C03B1.5-RELATED"/>
    <property type="match status" value="1"/>
</dbReference>
<protein>
    <recommendedName>
        <fullName evidence="2">Protein kinase domain-containing protein</fullName>
    </recommendedName>
</protein>
<dbReference type="Pfam" id="PF00069">
    <property type="entry name" value="Pkinase"/>
    <property type="match status" value="1"/>
</dbReference>
<dbReference type="InterPro" id="IPR053083">
    <property type="entry name" value="TF_kinase-domain_protein"/>
</dbReference>
<proteinExistence type="predicted"/>
<dbReference type="InterPro" id="IPR008271">
    <property type="entry name" value="Ser/Thr_kinase_AS"/>
</dbReference>
<feature type="domain" description="Protein kinase" evidence="2">
    <location>
        <begin position="62"/>
        <end position="482"/>
    </location>
</feature>
<name>W9CLC9_SCLBF</name>
<dbReference type="Gene3D" id="1.10.510.10">
    <property type="entry name" value="Transferase(Phosphotransferase) domain 1"/>
    <property type="match status" value="1"/>
</dbReference>
<gene>
    <name evidence="3" type="ORF">SBOR_4118</name>
</gene>